<protein>
    <submittedName>
        <fullName evidence="2">Uncharacterized protein</fullName>
    </submittedName>
</protein>
<sequence>MMPWGEATVSTVILMIMIMIIQPKSCKAQNNDHKSILGDLNGFSISDLGSLRPGNINSDIDDLLTRIKKNLP</sequence>
<dbReference type="EMBL" id="JAXCGZ010001621">
    <property type="protein sequence ID" value="KAK7085211.1"/>
    <property type="molecule type" value="Genomic_DNA"/>
</dbReference>
<evidence type="ECO:0000256" key="1">
    <source>
        <dbReference type="SAM" id="SignalP"/>
    </source>
</evidence>
<reference evidence="2 3" key="1">
    <citation type="submission" date="2023-11" db="EMBL/GenBank/DDBJ databases">
        <title>Halocaridina rubra genome assembly.</title>
        <authorList>
            <person name="Smith C."/>
        </authorList>
    </citation>
    <scope>NUCLEOTIDE SEQUENCE [LARGE SCALE GENOMIC DNA]</scope>
    <source>
        <strain evidence="2">EP-1</strain>
        <tissue evidence="2">Whole</tissue>
    </source>
</reference>
<dbReference type="Proteomes" id="UP001381693">
    <property type="component" value="Unassembled WGS sequence"/>
</dbReference>
<evidence type="ECO:0000313" key="2">
    <source>
        <dbReference type="EMBL" id="KAK7085211.1"/>
    </source>
</evidence>
<proteinExistence type="predicted"/>
<evidence type="ECO:0000313" key="3">
    <source>
        <dbReference type="Proteomes" id="UP001381693"/>
    </source>
</evidence>
<keyword evidence="3" id="KW-1185">Reference proteome</keyword>
<feature type="signal peptide" evidence="1">
    <location>
        <begin position="1"/>
        <end position="28"/>
    </location>
</feature>
<accession>A0AAN8XLX7</accession>
<keyword evidence="1" id="KW-0732">Signal</keyword>
<gene>
    <name evidence="2" type="ORF">SK128_009574</name>
</gene>
<comment type="caution">
    <text evidence="2">The sequence shown here is derived from an EMBL/GenBank/DDBJ whole genome shotgun (WGS) entry which is preliminary data.</text>
</comment>
<feature type="non-terminal residue" evidence="2">
    <location>
        <position position="72"/>
    </location>
</feature>
<feature type="chain" id="PRO_5042810891" evidence="1">
    <location>
        <begin position="29"/>
        <end position="72"/>
    </location>
</feature>
<dbReference type="AlphaFoldDB" id="A0AAN8XLX7"/>
<name>A0AAN8XLX7_HALRR</name>
<organism evidence="2 3">
    <name type="scientific">Halocaridina rubra</name>
    <name type="common">Hawaiian red shrimp</name>
    <dbReference type="NCBI Taxonomy" id="373956"/>
    <lineage>
        <taxon>Eukaryota</taxon>
        <taxon>Metazoa</taxon>
        <taxon>Ecdysozoa</taxon>
        <taxon>Arthropoda</taxon>
        <taxon>Crustacea</taxon>
        <taxon>Multicrustacea</taxon>
        <taxon>Malacostraca</taxon>
        <taxon>Eumalacostraca</taxon>
        <taxon>Eucarida</taxon>
        <taxon>Decapoda</taxon>
        <taxon>Pleocyemata</taxon>
        <taxon>Caridea</taxon>
        <taxon>Atyoidea</taxon>
        <taxon>Atyidae</taxon>
        <taxon>Halocaridina</taxon>
    </lineage>
</organism>